<dbReference type="PANTHER" id="PTHR40278">
    <property type="entry name" value="DNA UTILIZATION PROTEIN HOFN"/>
    <property type="match status" value="1"/>
</dbReference>
<reference evidence="3" key="1">
    <citation type="journal article" date="2022" name="ISME J.">
        <title>Identification of active gaseous-alkane degraders at natural gas seeps.</title>
        <authorList>
            <person name="Farhan Ul Haque M."/>
            <person name="Hernandez M."/>
            <person name="Crombie A.T."/>
            <person name="Murrell J.C."/>
        </authorList>
    </citation>
    <scope>NUCLEOTIDE SEQUENCE</scope>
    <source>
        <strain evidence="3">PC2</strain>
    </source>
</reference>
<evidence type="ECO:0000313" key="3">
    <source>
        <dbReference type="EMBL" id="MCI4684511.1"/>
    </source>
</evidence>
<evidence type="ECO:0000256" key="1">
    <source>
        <dbReference type="SAM" id="MobiDB-lite"/>
    </source>
</evidence>
<name>A0ABS9ZBZ0_9HYPH</name>
<sequence>MSREITLDSVKAGLLRFFVWERDQFRALLPPAALRWLLGRGAREAVARAGATEIVLAAEPGHREIRVSGAEIAATSLDAALARRGLSRKSLAIVLEMPAASFLTRGFEAPVAALGQLPQIVAAEIERRTPFGRDDVLVGREVASPGATGKASVRLTLLRRDRVEPALASCGLGLGDLALIRAEKAADSSTEPPSIAVGDAGGADRRFRRAALAMIALAALLLLAGLGAIFWRQAREADELDARIARMAARAAHVRQIADRAAKESKLASLLRDLRRENAPLTDLWEEISRVTPDGAFLTDFHLSENKTGERGVDLAGFAQSAVGLPLLFDQSKFFADAALTAPITSDPREQRESFSLRLKLRPRAATEARR</sequence>
<accession>A0ABS9ZBZ0</accession>
<keyword evidence="2" id="KW-1133">Transmembrane helix</keyword>
<feature type="region of interest" description="Disordered" evidence="1">
    <location>
        <begin position="347"/>
        <end position="371"/>
    </location>
</feature>
<feature type="transmembrane region" description="Helical" evidence="2">
    <location>
        <begin position="210"/>
        <end position="231"/>
    </location>
</feature>
<keyword evidence="4" id="KW-1185">Reference proteome</keyword>
<dbReference type="EMBL" id="JAIVFP010000001">
    <property type="protein sequence ID" value="MCI4684511.1"/>
    <property type="molecule type" value="Genomic_DNA"/>
</dbReference>
<gene>
    <name evidence="3" type="ORF">K2U94_17355</name>
</gene>
<dbReference type="RefSeq" id="WP_243068403.1">
    <property type="nucleotide sequence ID" value="NZ_JAIVFK010000001.1"/>
</dbReference>
<evidence type="ECO:0000256" key="2">
    <source>
        <dbReference type="SAM" id="Phobius"/>
    </source>
</evidence>
<dbReference type="Proteomes" id="UP001139104">
    <property type="component" value="Unassembled WGS sequence"/>
</dbReference>
<dbReference type="Pfam" id="PF05137">
    <property type="entry name" value="PilN"/>
    <property type="match status" value="1"/>
</dbReference>
<dbReference type="InterPro" id="IPR007813">
    <property type="entry name" value="PilN"/>
</dbReference>
<protein>
    <submittedName>
        <fullName evidence="3">PilN domain-containing protein</fullName>
    </submittedName>
</protein>
<organism evidence="3 4">
    <name type="scientific">Candidatus Rhodoblastus alkanivorans</name>
    <dbReference type="NCBI Taxonomy" id="2954117"/>
    <lineage>
        <taxon>Bacteria</taxon>
        <taxon>Pseudomonadati</taxon>
        <taxon>Pseudomonadota</taxon>
        <taxon>Alphaproteobacteria</taxon>
        <taxon>Hyphomicrobiales</taxon>
        <taxon>Rhodoblastaceae</taxon>
        <taxon>Rhodoblastus</taxon>
    </lineage>
</organism>
<dbReference type="PANTHER" id="PTHR40278:SF1">
    <property type="entry name" value="DNA UTILIZATION PROTEIN HOFN"/>
    <property type="match status" value="1"/>
</dbReference>
<keyword evidence="2" id="KW-0812">Transmembrane</keyword>
<proteinExistence type="predicted"/>
<comment type="caution">
    <text evidence="3">The sequence shown here is derived from an EMBL/GenBank/DDBJ whole genome shotgun (WGS) entry which is preliminary data.</text>
</comment>
<dbReference type="InterPro" id="IPR052534">
    <property type="entry name" value="Extracell_DNA_Util/SecSys_Comp"/>
</dbReference>
<keyword evidence="2" id="KW-0472">Membrane</keyword>
<evidence type="ECO:0000313" key="4">
    <source>
        <dbReference type="Proteomes" id="UP001139104"/>
    </source>
</evidence>